<dbReference type="Pfam" id="PF08797">
    <property type="entry name" value="HIRAN"/>
    <property type="match status" value="1"/>
</dbReference>
<feature type="domain" description="Helicase ATP-binding" evidence="35">
    <location>
        <begin position="523"/>
        <end position="657"/>
    </location>
</feature>
<dbReference type="SMART" id="SM00487">
    <property type="entry name" value="DEXDc"/>
    <property type="match status" value="1"/>
</dbReference>
<dbReference type="SMART" id="SM00490">
    <property type="entry name" value="HELICc"/>
    <property type="match status" value="1"/>
</dbReference>
<protein>
    <recommendedName>
        <fullName evidence="28">Helicase-like transcription factor</fullName>
        <ecNumber evidence="7">2.3.2.27</ecNumber>
    </recommendedName>
    <alternativeName>
        <fullName evidence="29">RING-type E3 ubiquitin transferase HLTF</fullName>
    </alternativeName>
    <alternativeName>
        <fullName evidence="30">SWI/SNF-related matrix-associated actin-dependent regulator of chromatin subfamily A member 3</fullName>
    </alternativeName>
    <alternativeName>
        <fullName evidence="31">Sucrose nonfermenting protein 2-like 3</fullName>
    </alternativeName>
</protein>
<dbReference type="SMART" id="SM00184">
    <property type="entry name" value="RING"/>
    <property type="match status" value="1"/>
</dbReference>
<dbReference type="PROSITE" id="PS00518">
    <property type="entry name" value="ZF_RING_1"/>
    <property type="match status" value="1"/>
</dbReference>
<keyword evidence="24" id="KW-0010">Activator</keyword>
<dbReference type="GO" id="GO:0005654">
    <property type="term" value="C:nucleoplasm"/>
    <property type="evidence" value="ECO:0007669"/>
    <property type="project" value="UniProtKB-SubCell"/>
</dbReference>
<evidence type="ECO:0000256" key="18">
    <source>
        <dbReference type="ARBA" id="ARBA00022806"/>
    </source>
</evidence>
<dbReference type="EC" id="2.3.2.27" evidence="7"/>
<evidence type="ECO:0000256" key="19">
    <source>
        <dbReference type="ARBA" id="ARBA00022833"/>
    </source>
</evidence>
<evidence type="ECO:0000256" key="30">
    <source>
        <dbReference type="ARBA" id="ARBA00079539"/>
    </source>
</evidence>
<keyword evidence="18" id="KW-0347">Helicase</keyword>
<dbReference type="Gene3D" id="3.40.50.300">
    <property type="entry name" value="P-loop containing nucleotide triphosphate hydrolases"/>
    <property type="match status" value="1"/>
</dbReference>
<evidence type="ECO:0000256" key="31">
    <source>
        <dbReference type="ARBA" id="ARBA00079572"/>
    </source>
</evidence>
<dbReference type="InterPro" id="IPR038718">
    <property type="entry name" value="SNF2-like_sf"/>
</dbReference>
<keyword evidence="11" id="KW-0597">Phosphoprotein</keyword>
<dbReference type="SMART" id="SM00910">
    <property type="entry name" value="HIRAN"/>
    <property type="match status" value="1"/>
</dbReference>
<dbReference type="Pfam" id="PF00176">
    <property type="entry name" value="SNF2-rel_dom"/>
    <property type="match status" value="1"/>
</dbReference>
<keyword evidence="15 32" id="KW-0863">Zinc-finger</keyword>
<keyword evidence="38" id="KW-1185">Reference proteome</keyword>
<dbReference type="Proteomes" id="UP000335636">
    <property type="component" value="Unassembled WGS sequence"/>
</dbReference>
<evidence type="ECO:0000256" key="25">
    <source>
        <dbReference type="ARBA" id="ARBA00023163"/>
    </source>
</evidence>
<evidence type="ECO:0000256" key="32">
    <source>
        <dbReference type="PROSITE-ProRule" id="PRU00175"/>
    </source>
</evidence>
<proteinExistence type="inferred from homology"/>
<evidence type="ECO:0000259" key="34">
    <source>
        <dbReference type="PROSITE" id="PS50089"/>
    </source>
</evidence>
<keyword evidence="20" id="KW-0067">ATP-binding</keyword>
<evidence type="ECO:0000256" key="1">
    <source>
        <dbReference type="ARBA" id="ARBA00000900"/>
    </source>
</evidence>
<evidence type="ECO:0000256" key="12">
    <source>
        <dbReference type="ARBA" id="ARBA00022679"/>
    </source>
</evidence>
<evidence type="ECO:0000256" key="2">
    <source>
        <dbReference type="ARBA" id="ARBA00004496"/>
    </source>
</evidence>
<feature type="domain" description="RING-type" evidence="34">
    <location>
        <begin position="815"/>
        <end position="856"/>
    </location>
</feature>
<keyword evidence="10" id="KW-1017">Isopeptide bond</keyword>
<dbReference type="Gene3D" id="3.30.70.2330">
    <property type="match status" value="1"/>
</dbReference>
<comment type="caution">
    <text evidence="37">The sequence shown here is derived from an EMBL/GenBank/DDBJ whole genome shotgun (WGS) entry which is preliminary data.</text>
</comment>
<feature type="domain" description="Helicase C-terminal" evidence="36">
    <location>
        <begin position="892"/>
        <end position="1051"/>
    </location>
</feature>
<dbReference type="PROSITE" id="PS51194">
    <property type="entry name" value="HELICASE_CTER"/>
    <property type="match status" value="1"/>
</dbReference>
<evidence type="ECO:0000256" key="28">
    <source>
        <dbReference type="ARBA" id="ARBA00074454"/>
    </source>
</evidence>
<organism evidence="37 38">
    <name type="scientific">Marmota monax</name>
    <name type="common">Woodchuck</name>
    <dbReference type="NCBI Taxonomy" id="9995"/>
    <lineage>
        <taxon>Eukaryota</taxon>
        <taxon>Metazoa</taxon>
        <taxon>Chordata</taxon>
        <taxon>Craniata</taxon>
        <taxon>Vertebrata</taxon>
        <taxon>Euteleostomi</taxon>
        <taxon>Mammalia</taxon>
        <taxon>Eutheria</taxon>
        <taxon>Euarchontoglires</taxon>
        <taxon>Glires</taxon>
        <taxon>Rodentia</taxon>
        <taxon>Sciuromorpha</taxon>
        <taxon>Sciuridae</taxon>
        <taxon>Xerinae</taxon>
        <taxon>Marmotini</taxon>
        <taxon>Marmota</taxon>
    </lineage>
</organism>
<keyword evidence="14" id="KW-0547">Nucleotide-binding</keyword>
<dbReference type="InterPro" id="IPR017907">
    <property type="entry name" value="Znf_RING_CS"/>
</dbReference>
<name>A0A5E4BA37_MARMO</name>
<evidence type="ECO:0000259" key="36">
    <source>
        <dbReference type="PROSITE" id="PS51194"/>
    </source>
</evidence>
<evidence type="ECO:0000256" key="24">
    <source>
        <dbReference type="ARBA" id="ARBA00023159"/>
    </source>
</evidence>
<keyword evidence="25" id="KW-0804">Transcription</keyword>
<dbReference type="PROSITE" id="PS51192">
    <property type="entry name" value="HELICASE_ATP_BIND_1"/>
    <property type="match status" value="1"/>
</dbReference>
<keyword evidence="21" id="KW-0832">Ubl conjugation</keyword>
<dbReference type="InterPro" id="IPR001841">
    <property type="entry name" value="Znf_RING"/>
</dbReference>
<feature type="compositionally biased region" description="Basic and acidic residues" evidence="33">
    <location>
        <begin position="400"/>
        <end position="414"/>
    </location>
</feature>
<comment type="subcellular location">
    <subcellularLocation>
        <location evidence="2">Cytoplasm</location>
    </subcellularLocation>
    <subcellularLocation>
        <location evidence="3">Nucleus</location>
        <location evidence="3">Nucleolus</location>
    </subcellularLocation>
    <subcellularLocation>
        <location evidence="4">Nucleus</location>
        <location evidence="4">Nucleoplasm</location>
    </subcellularLocation>
</comment>
<dbReference type="SUPFAM" id="SSF57850">
    <property type="entry name" value="RING/U-box"/>
    <property type="match status" value="1"/>
</dbReference>
<keyword evidence="17" id="KW-0378">Hydrolase</keyword>
<dbReference type="PROSITE" id="PS50089">
    <property type="entry name" value="ZF_RING_2"/>
    <property type="match status" value="1"/>
</dbReference>
<feature type="region of interest" description="Disordered" evidence="33">
    <location>
        <begin position="389"/>
        <end position="482"/>
    </location>
</feature>
<reference evidence="37" key="1">
    <citation type="submission" date="2019-04" db="EMBL/GenBank/DDBJ databases">
        <authorList>
            <person name="Alioto T."/>
            <person name="Alioto T."/>
        </authorList>
    </citation>
    <scope>NUCLEOTIDE SEQUENCE [LARGE SCALE GENOMIC DNA]</scope>
</reference>
<dbReference type="EMBL" id="CABDUW010000324">
    <property type="protein sequence ID" value="VTJ65761.1"/>
    <property type="molecule type" value="Genomic_DNA"/>
</dbReference>
<dbReference type="Pfam" id="PF00271">
    <property type="entry name" value="Helicase_C"/>
    <property type="match status" value="1"/>
</dbReference>
<evidence type="ECO:0000256" key="10">
    <source>
        <dbReference type="ARBA" id="ARBA00022499"/>
    </source>
</evidence>
<dbReference type="CDD" id="cd16509">
    <property type="entry name" value="RING-HC_HLTF"/>
    <property type="match status" value="1"/>
</dbReference>
<evidence type="ECO:0000313" key="37">
    <source>
        <dbReference type="EMBL" id="VTJ65761.1"/>
    </source>
</evidence>
<dbReference type="InterPro" id="IPR001650">
    <property type="entry name" value="Helicase_C-like"/>
</dbReference>
<dbReference type="Pfam" id="PF13923">
    <property type="entry name" value="zf-C3HC4_2"/>
    <property type="match status" value="1"/>
</dbReference>
<keyword evidence="22" id="KW-0156">Chromatin regulator</keyword>
<dbReference type="Gene3D" id="3.30.40.10">
    <property type="entry name" value="Zinc/RING finger domain, C3HC4 (zinc finger)"/>
    <property type="match status" value="1"/>
</dbReference>
<dbReference type="InterPro" id="IPR049730">
    <property type="entry name" value="SNF2/RAD54-like_C"/>
</dbReference>
<dbReference type="InterPro" id="IPR027417">
    <property type="entry name" value="P-loop_NTPase"/>
</dbReference>
<evidence type="ECO:0000256" key="22">
    <source>
        <dbReference type="ARBA" id="ARBA00022853"/>
    </source>
</evidence>
<dbReference type="Gene3D" id="3.40.50.10810">
    <property type="entry name" value="Tandem AAA-ATPase domain"/>
    <property type="match status" value="2"/>
</dbReference>
<evidence type="ECO:0000256" key="7">
    <source>
        <dbReference type="ARBA" id="ARBA00012483"/>
    </source>
</evidence>
<dbReference type="GO" id="GO:0005524">
    <property type="term" value="F:ATP binding"/>
    <property type="evidence" value="ECO:0007669"/>
    <property type="project" value="UniProtKB-KW"/>
</dbReference>
<evidence type="ECO:0000256" key="9">
    <source>
        <dbReference type="ARBA" id="ARBA00022490"/>
    </source>
</evidence>
<evidence type="ECO:0000256" key="33">
    <source>
        <dbReference type="SAM" id="MobiDB-lite"/>
    </source>
</evidence>
<comment type="pathway">
    <text evidence="5">Protein modification; protein ubiquitination.</text>
</comment>
<dbReference type="GO" id="GO:0008094">
    <property type="term" value="F:ATP-dependent activity, acting on DNA"/>
    <property type="evidence" value="ECO:0007669"/>
    <property type="project" value="TreeGrafter"/>
</dbReference>
<dbReference type="GO" id="GO:0005737">
    <property type="term" value="C:cytoplasm"/>
    <property type="evidence" value="ECO:0007669"/>
    <property type="project" value="UniProtKB-SubCell"/>
</dbReference>
<dbReference type="FunFam" id="3.30.40.10:FF:000271">
    <property type="entry name" value="helicase-like transcription factor isoform X2"/>
    <property type="match status" value="1"/>
</dbReference>
<dbReference type="PANTHER" id="PTHR45626:SF17">
    <property type="entry name" value="HELICASE-LIKE TRANSCRIPTION FACTOR"/>
    <property type="match status" value="1"/>
</dbReference>
<dbReference type="GO" id="GO:0016818">
    <property type="term" value="F:hydrolase activity, acting on acid anhydrides, in phosphorus-containing anhydrides"/>
    <property type="evidence" value="ECO:0007669"/>
    <property type="project" value="InterPro"/>
</dbReference>
<evidence type="ECO:0000256" key="14">
    <source>
        <dbReference type="ARBA" id="ARBA00022741"/>
    </source>
</evidence>
<dbReference type="GO" id="GO:0061630">
    <property type="term" value="F:ubiquitin protein ligase activity"/>
    <property type="evidence" value="ECO:0007669"/>
    <property type="project" value="UniProtKB-EC"/>
</dbReference>
<evidence type="ECO:0000256" key="21">
    <source>
        <dbReference type="ARBA" id="ARBA00022843"/>
    </source>
</evidence>
<keyword evidence="16" id="KW-0833">Ubl conjugation pathway</keyword>
<evidence type="ECO:0000256" key="6">
    <source>
        <dbReference type="ARBA" id="ARBA00008438"/>
    </source>
</evidence>
<dbReference type="GO" id="GO:0006281">
    <property type="term" value="P:DNA repair"/>
    <property type="evidence" value="ECO:0007669"/>
    <property type="project" value="TreeGrafter"/>
</dbReference>
<dbReference type="InterPro" id="IPR050628">
    <property type="entry name" value="SNF2_RAD54_helicase_TF"/>
</dbReference>
<keyword evidence="26" id="KW-0539">Nucleus</keyword>
<evidence type="ECO:0000256" key="13">
    <source>
        <dbReference type="ARBA" id="ARBA00022723"/>
    </source>
</evidence>
<evidence type="ECO:0000256" key="27">
    <source>
        <dbReference type="ARBA" id="ARBA00023268"/>
    </source>
</evidence>
<dbReference type="InterPro" id="IPR000330">
    <property type="entry name" value="SNF2_N"/>
</dbReference>
<dbReference type="GO" id="GO:0005730">
    <property type="term" value="C:nucleolus"/>
    <property type="evidence" value="ECO:0007669"/>
    <property type="project" value="UniProtKB-SubCell"/>
</dbReference>
<dbReference type="PANTHER" id="PTHR45626">
    <property type="entry name" value="TRANSCRIPTION TERMINATION FACTOR 2-RELATED"/>
    <property type="match status" value="1"/>
</dbReference>
<evidence type="ECO:0000256" key="20">
    <source>
        <dbReference type="ARBA" id="ARBA00022840"/>
    </source>
</evidence>
<evidence type="ECO:0000313" key="38">
    <source>
        <dbReference type="Proteomes" id="UP000335636"/>
    </source>
</evidence>
<keyword evidence="19" id="KW-0862">Zinc</keyword>
<keyword evidence="12" id="KW-0808">Transferase</keyword>
<evidence type="ECO:0000256" key="3">
    <source>
        <dbReference type="ARBA" id="ARBA00004604"/>
    </source>
</evidence>
<keyword evidence="8" id="KW-0488">Methylation</keyword>
<evidence type="ECO:0000259" key="35">
    <source>
        <dbReference type="PROSITE" id="PS51192"/>
    </source>
</evidence>
<keyword evidence="27" id="KW-0511">Multifunctional enzyme</keyword>
<dbReference type="CDD" id="cd18793">
    <property type="entry name" value="SF2_C_SNF"/>
    <property type="match status" value="1"/>
</dbReference>
<comment type="catalytic activity">
    <reaction evidence="1">
        <text>S-ubiquitinyl-[E2 ubiquitin-conjugating enzyme]-L-cysteine + [acceptor protein]-L-lysine = [E2 ubiquitin-conjugating enzyme]-L-cysteine + N(6)-ubiquitinyl-[acceptor protein]-L-lysine.</text>
        <dbReference type="EC" id="2.3.2.27"/>
    </reaction>
</comment>
<comment type="similarity">
    <text evidence="6">Belongs to the SNF2/RAD54 helicase family. RAD16 subfamily.</text>
</comment>
<dbReference type="InterPro" id="IPR013083">
    <property type="entry name" value="Znf_RING/FYVE/PHD"/>
</dbReference>
<evidence type="ECO:0000256" key="11">
    <source>
        <dbReference type="ARBA" id="ARBA00022553"/>
    </source>
</evidence>
<keyword evidence="23" id="KW-0238">DNA-binding</keyword>
<dbReference type="GO" id="GO:0006325">
    <property type="term" value="P:chromatin organization"/>
    <property type="evidence" value="ECO:0007669"/>
    <property type="project" value="UniProtKB-KW"/>
</dbReference>
<gene>
    <name evidence="37" type="ORF">MONAX_5E009301</name>
</gene>
<keyword evidence="9" id="KW-0963">Cytoplasm</keyword>
<dbReference type="FunFam" id="3.40.50.10810:FF:000027">
    <property type="entry name" value="helicase-like transcription factor isoform X3"/>
    <property type="match status" value="1"/>
</dbReference>
<evidence type="ECO:0000256" key="4">
    <source>
        <dbReference type="ARBA" id="ARBA00004642"/>
    </source>
</evidence>
<accession>A0A5E4BA37</accession>
<evidence type="ECO:0000256" key="5">
    <source>
        <dbReference type="ARBA" id="ARBA00004906"/>
    </source>
</evidence>
<dbReference type="CDD" id="cd18071">
    <property type="entry name" value="DEXHc_HLTF1_SMARC3"/>
    <property type="match status" value="1"/>
</dbReference>
<dbReference type="SUPFAM" id="SSF52540">
    <property type="entry name" value="P-loop containing nucleoside triphosphate hydrolases"/>
    <property type="match status" value="2"/>
</dbReference>
<sequence>MDNIKRLLLRIGRSQCQSPSVAGLRLLLAGDDDYVRLDARRLALQRCAPGSAFGACPWLLGCEAWKELTEAAQEPSRARSVPRVTPRSTMSWMFKRDPVWKYLQTVHLFGTLRGHVVGLRYYTGVVNNNEMVALQREPNNPYDKNAIKVNNVNGNQVGHLKKDLAAALAYIMDNKLAQVEGVVPFGANNAFTMPLQMTFWGKEENRKAVLDQLKKHGFKLGPAPKTVGFNLESSWSSGRAGPSYSVPVHAAVQMTAEQLKTEFDKLFEDLKEDDKTHEMEPAEAVETPLLPHQKQALSWMISRENSQELPPFWEQRNDLYYNTITNFSEKDRPENVHGGILADDMGLGKTLTAIAVILTNFHDGKPLPVERIKKNQLKKECKECNVKDESEKLGGNSSTEKADGQGKERSRCSEEPSISHIKEKKKCSMSELSSSRPKRRKITVQYVESSDSEEIETSELPQKTKGRLKNIQSETKSRAKGSSKVKEDAAFACALTSPSPATKKKTLKRGASAVEGSKKTNVKERPRTTLNICPLSVLSNWIDQFGQHIKSEVHLNFYVYYGPDHTRHPALLSKQDIVLTTYNILTHDYGTKGDSPLHSIRWLRVILDEGHAIRNPNAQQTKAALDLEAERRWVLTGTPIQNSLKDLWSLLSFLKLKPFIDREWWHRTIQRPVTMGDEGGLRRLQSLIKNITLRRTKTSKIKGKPVLELPERKVFIQHITLSDEERKIYQSVKNEGKATIGRYFNEGTVLAHYADVLGLLLRLRQICCHTHLLTNAVSSSGSSAFSLGNDTPEELRKKLIRKMKLILSSGSDEECAICLDSLTVPVITHCAHVFCKPCICQVIQNEQPHAKCPLCRNDIHGDNLLECPPEELACDSEKKSNMEWTSSSKINALMHALIDLRKKNPNIKSLVVSQFTTFLSLIETPLKASGFVFTRLDGSMAQKKRAESIQCFQNTEAGSPTIMLLSLKAGGVGLNLCAASRVFLMDPAWNPAAEDQCFDRCHRLGQKQEVIITKFIVKDSVEENMLKIQNTKRELAAGAFGTKKSNANEMKQAKINEIRTLIDL</sequence>
<dbReference type="GO" id="GO:0004386">
    <property type="term" value="F:helicase activity"/>
    <property type="evidence" value="ECO:0007669"/>
    <property type="project" value="UniProtKB-KW"/>
</dbReference>
<dbReference type="AlphaFoldDB" id="A0A5E4BA37"/>
<evidence type="ECO:0000256" key="29">
    <source>
        <dbReference type="ARBA" id="ARBA00078948"/>
    </source>
</evidence>
<evidence type="ECO:0000256" key="17">
    <source>
        <dbReference type="ARBA" id="ARBA00022801"/>
    </source>
</evidence>
<dbReference type="GO" id="GO:0003677">
    <property type="term" value="F:DNA binding"/>
    <property type="evidence" value="ECO:0007669"/>
    <property type="project" value="UniProtKB-KW"/>
</dbReference>
<evidence type="ECO:0000256" key="15">
    <source>
        <dbReference type="ARBA" id="ARBA00022771"/>
    </source>
</evidence>
<dbReference type="InterPro" id="IPR014905">
    <property type="entry name" value="HIRAN"/>
</dbReference>
<keyword evidence="13" id="KW-0479">Metal-binding</keyword>
<evidence type="ECO:0000256" key="26">
    <source>
        <dbReference type="ARBA" id="ARBA00023242"/>
    </source>
</evidence>
<evidence type="ECO:0000256" key="8">
    <source>
        <dbReference type="ARBA" id="ARBA00022481"/>
    </source>
</evidence>
<dbReference type="FunFam" id="3.40.50.10810:FF:000023">
    <property type="entry name" value="helicase-like transcription factor isoform X1"/>
    <property type="match status" value="1"/>
</dbReference>
<dbReference type="InterPro" id="IPR014001">
    <property type="entry name" value="Helicase_ATP-bd"/>
</dbReference>
<evidence type="ECO:0000256" key="23">
    <source>
        <dbReference type="ARBA" id="ARBA00023125"/>
    </source>
</evidence>
<dbReference type="GO" id="GO:0008270">
    <property type="term" value="F:zinc ion binding"/>
    <property type="evidence" value="ECO:0007669"/>
    <property type="project" value="UniProtKB-KW"/>
</dbReference>
<evidence type="ECO:0000256" key="16">
    <source>
        <dbReference type="ARBA" id="ARBA00022786"/>
    </source>
</evidence>